<evidence type="ECO:0000313" key="3">
    <source>
        <dbReference type="EMBL" id="KIW81648.1"/>
    </source>
</evidence>
<dbReference type="EMBL" id="KN846971">
    <property type="protein sequence ID" value="KIW81648.1"/>
    <property type="molecule type" value="Genomic_DNA"/>
</dbReference>
<keyword evidence="2" id="KW-0812">Transmembrane</keyword>
<dbReference type="InterPro" id="IPR021840">
    <property type="entry name" value="DUF3433"/>
</dbReference>
<organism evidence="3 4">
    <name type="scientific">Fonsecaea pedrosoi CBS 271.37</name>
    <dbReference type="NCBI Taxonomy" id="1442368"/>
    <lineage>
        <taxon>Eukaryota</taxon>
        <taxon>Fungi</taxon>
        <taxon>Dikarya</taxon>
        <taxon>Ascomycota</taxon>
        <taxon>Pezizomycotina</taxon>
        <taxon>Eurotiomycetes</taxon>
        <taxon>Chaetothyriomycetidae</taxon>
        <taxon>Chaetothyriales</taxon>
        <taxon>Herpotrichiellaceae</taxon>
        <taxon>Fonsecaea</taxon>
    </lineage>
</organism>
<dbReference type="OrthoDB" id="5332281at2759"/>
<feature type="transmembrane region" description="Helical" evidence="2">
    <location>
        <begin position="72"/>
        <end position="95"/>
    </location>
</feature>
<feature type="region of interest" description="Disordered" evidence="1">
    <location>
        <begin position="1"/>
        <end position="24"/>
    </location>
</feature>
<feature type="transmembrane region" description="Helical" evidence="2">
    <location>
        <begin position="655"/>
        <end position="675"/>
    </location>
</feature>
<accession>A0A0D2GL46</accession>
<feature type="transmembrane region" description="Helical" evidence="2">
    <location>
        <begin position="536"/>
        <end position="554"/>
    </location>
</feature>
<gene>
    <name evidence="3" type="ORF">Z517_04674</name>
</gene>
<dbReference type="STRING" id="1442368.A0A0D2GL46"/>
<feature type="transmembrane region" description="Helical" evidence="2">
    <location>
        <begin position="761"/>
        <end position="784"/>
    </location>
</feature>
<dbReference type="PANTHER" id="PTHR37544">
    <property type="entry name" value="SPRAY-RELATED"/>
    <property type="match status" value="1"/>
</dbReference>
<sequence>MDTFRPRGYSRLIFGSPKPPHGSVPDIELENSRNGSNWIQGEHSPGSALLVPTDISNPEESRHRLNTHWNPFFLRPWILIAFALFFVAVIVALQVVYTVSQNNHGIATSSDENHYLWTYGPTAVFVVVTVLWRQVDYAAKSIQPWAEMAKGPQRAENSLLLDYVTPLQLSSLWRSLRRGHFAVSSSIIVFVLIKVITVLSTGMFSLQSVQRNDVPTSMALNNTFVGTDFDHAASVDSRAAFVAYGHKAYNISLPVGTTDQHAVQSFAPRDGFVNGSLTYSADVDAFSANLSCESGTLKYTIAADRRSNAPISMYYNTSVTLPDCQIFNAYLDAPDWYYLQNDTAHRFGYRASIQNVTCSNLPPDDPTRFRFMIAATYSEGFSQNNHTLLDSSNIVCIPSYSIQSALVTLDPQGNVHSVNMTGNGRGLNGLSAVDIADGVLATTQQASTISTSTSDNVTLDVFTTMMQQDTVNFKVEDLLEPSYLNTTANRIYGKIAAQVANLYLLSDAAQDTKPVVEGTISKDESRLIARQIPIRVMQAVAALMVLLIVLILCVRPRGVVPRSVDSIAAVAAILARSPALEARLRGTGHRSLGELREILAPHRFMTATGYEDGARTFSIQMVTGAESGLHGSPPDRGDSAPLDIKWTRPFILRRIGMTSTILASIAAIITLEVLLSQSQAHNGLGNVSDDSATRYSWLYVPVLVFLLLATLFNIMDFEIEFTESFHALAKADCEASSSMLWYPLRHISLHATYNGLRHSRFALTAASVSAVLAPLLTIIVSGLFTTKATSQGISVQVDALDWFNTTTLAITSTNVPLLVIEGNMSYPQWTYSEVAMPQLRLKGDNANNLLGQSGTISVDTPAIRGATTCNIVSEDRIVNTTLSSGFLSSNISTPDGCGNTGSIDSAYIWLSSSMQVPVNTSGYFGSTLVLGFLDSCPTLALYYGHVTDNQIDDFIPVLCTQYLERVQVNATFNLPDFSISSDPVVHPGSALKFSDYYTGFPTLQVLNITSTADELDETFNAMVYGKDGTPTSELLDGSKLIASYTHLYRQYMAQVVNTFLRAEFSTLSNNETETVVNPLQAAYVNPRHFRLVQSPLSTHLLVGVVGVLLICALVVFITNDMRNVLPKPIGSIAAVASLLAGSRIVDPKSGMVPPGSEYWSDEEWEKKGIWQSEMFRMGWWNKFQQPVDSWSGKGLDKTTVRLREGQFNDFSDAESLERPPSFRIDARPKAEGLDRL</sequence>
<dbReference type="AlphaFoldDB" id="A0A0D2GL46"/>
<reference evidence="3 4" key="1">
    <citation type="submission" date="2015-01" db="EMBL/GenBank/DDBJ databases">
        <title>The Genome Sequence of Fonsecaea pedrosoi CBS 271.37.</title>
        <authorList>
            <consortium name="The Broad Institute Genomics Platform"/>
            <person name="Cuomo C."/>
            <person name="de Hoog S."/>
            <person name="Gorbushina A."/>
            <person name="Stielow B."/>
            <person name="Teixiera M."/>
            <person name="Abouelleil A."/>
            <person name="Chapman S.B."/>
            <person name="Priest M."/>
            <person name="Young S.K."/>
            <person name="Wortman J."/>
            <person name="Nusbaum C."/>
            <person name="Birren B."/>
        </authorList>
    </citation>
    <scope>NUCLEOTIDE SEQUENCE [LARGE SCALE GENOMIC DNA]</scope>
    <source>
        <strain evidence="3 4">CBS 271.37</strain>
    </source>
</reference>
<feature type="transmembrane region" description="Helical" evidence="2">
    <location>
        <begin position="695"/>
        <end position="715"/>
    </location>
</feature>
<evidence type="ECO:0000256" key="1">
    <source>
        <dbReference type="SAM" id="MobiDB-lite"/>
    </source>
</evidence>
<dbReference type="Pfam" id="PF11915">
    <property type="entry name" value="DUF3433"/>
    <property type="match status" value="2"/>
</dbReference>
<dbReference type="RefSeq" id="XP_013285456.1">
    <property type="nucleotide sequence ID" value="XM_013430002.1"/>
</dbReference>
<evidence type="ECO:0000313" key="4">
    <source>
        <dbReference type="Proteomes" id="UP000053029"/>
    </source>
</evidence>
<dbReference type="PANTHER" id="PTHR37544:SF1">
    <property type="entry name" value="PHOSPHORIBOSYLAMINOIMIDAZOLE-SUCCINOCARBOXAMIDE SYNTHASE"/>
    <property type="match status" value="1"/>
</dbReference>
<keyword evidence="2" id="KW-0472">Membrane</keyword>
<keyword evidence="2" id="KW-1133">Transmembrane helix</keyword>
<feature type="transmembrane region" description="Helical" evidence="2">
    <location>
        <begin position="181"/>
        <end position="206"/>
    </location>
</feature>
<feature type="transmembrane region" description="Helical" evidence="2">
    <location>
        <begin position="1096"/>
        <end position="1117"/>
    </location>
</feature>
<dbReference type="HOGENOM" id="CLU_003000_0_0_1"/>
<dbReference type="GeneID" id="25304164"/>
<protein>
    <submittedName>
        <fullName evidence="3">Uncharacterized protein</fullName>
    </submittedName>
</protein>
<proteinExistence type="predicted"/>
<keyword evidence="4" id="KW-1185">Reference proteome</keyword>
<dbReference type="VEuPathDB" id="FungiDB:Z517_04674"/>
<feature type="transmembrane region" description="Helical" evidence="2">
    <location>
        <begin position="115"/>
        <end position="132"/>
    </location>
</feature>
<feature type="region of interest" description="Disordered" evidence="1">
    <location>
        <begin position="1211"/>
        <end position="1236"/>
    </location>
</feature>
<feature type="compositionally biased region" description="Basic and acidic residues" evidence="1">
    <location>
        <begin position="1224"/>
        <end position="1236"/>
    </location>
</feature>
<evidence type="ECO:0000256" key="2">
    <source>
        <dbReference type="SAM" id="Phobius"/>
    </source>
</evidence>
<name>A0A0D2GL46_9EURO</name>
<dbReference type="Proteomes" id="UP000053029">
    <property type="component" value="Unassembled WGS sequence"/>
</dbReference>